<comment type="caution">
    <text evidence="1">The sequence shown here is derived from an EMBL/GenBank/DDBJ whole genome shotgun (WGS) entry which is preliminary data.</text>
</comment>
<protein>
    <submittedName>
        <fullName evidence="1">Uncharacterized protein</fullName>
    </submittedName>
</protein>
<dbReference type="AlphaFoldDB" id="A0A501PRU2"/>
<sequence>MNLTSPDADLVHIEWLDQKIGILRVYESPVTPAQIAKGIPYIFFTVVQVTEEGDALLKGALEFPMRALKLIIRFAQRKTNWNMLLWERPSVGYDVFLKIRENGIDGCKMIKKFYNSTSESLYDREYVSAEQTMLSVA</sequence>
<dbReference type="OrthoDB" id="9852496at2"/>
<gene>
    <name evidence="1" type="ORF">FIV46_00990</name>
</gene>
<dbReference type="EMBL" id="VFIY01000004">
    <property type="protein sequence ID" value="TPD62684.1"/>
    <property type="molecule type" value="Genomic_DNA"/>
</dbReference>
<keyword evidence="2" id="KW-1185">Reference proteome</keyword>
<organism evidence="1 2">
    <name type="scientific">Emcibacter nanhaiensis</name>
    <dbReference type="NCBI Taxonomy" id="1505037"/>
    <lineage>
        <taxon>Bacteria</taxon>
        <taxon>Pseudomonadati</taxon>
        <taxon>Pseudomonadota</taxon>
        <taxon>Alphaproteobacteria</taxon>
        <taxon>Emcibacterales</taxon>
        <taxon>Emcibacteraceae</taxon>
        <taxon>Emcibacter</taxon>
    </lineage>
</organism>
<name>A0A501PRU2_9PROT</name>
<dbReference type="Proteomes" id="UP000319148">
    <property type="component" value="Unassembled WGS sequence"/>
</dbReference>
<accession>A0A501PRU2</accession>
<proteinExistence type="predicted"/>
<evidence type="ECO:0000313" key="1">
    <source>
        <dbReference type="EMBL" id="TPD62684.1"/>
    </source>
</evidence>
<reference evidence="2" key="1">
    <citation type="submission" date="2019-06" db="EMBL/GenBank/DDBJ databases">
        <title>The complete genome of Emcibacter congregatus ZYLT.</title>
        <authorList>
            <person name="Zhao Z."/>
        </authorList>
    </citation>
    <scope>NUCLEOTIDE SEQUENCE [LARGE SCALE GENOMIC DNA]</scope>
    <source>
        <strain evidence="2">MCCC 1A06723</strain>
    </source>
</reference>
<dbReference type="RefSeq" id="WP_139937934.1">
    <property type="nucleotide sequence ID" value="NZ_JBHSYP010000022.1"/>
</dbReference>
<evidence type="ECO:0000313" key="2">
    <source>
        <dbReference type="Proteomes" id="UP000319148"/>
    </source>
</evidence>